<dbReference type="InterPro" id="IPR050282">
    <property type="entry name" value="Cycloisomerase_2"/>
</dbReference>
<organism evidence="2 3">
    <name type="scientific">Pyrrhoderma noxium</name>
    <dbReference type="NCBI Taxonomy" id="2282107"/>
    <lineage>
        <taxon>Eukaryota</taxon>
        <taxon>Fungi</taxon>
        <taxon>Dikarya</taxon>
        <taxon>Basidiomycota</taxon>
        <taxon>Agaricomycotina</taxon>
        <taxon>Agaricomycetes</taxon>
        <taxon>Hymenochaetales</taxon>
        <taxon>Hymenochaetaceae</taxon>
        <taxon>Pyrrhoderma</taxon>
    </lineage>
</organism>
<dbReference type="InterPro" id="IPR019405">
    <property type="entry name" value="Lactonase_7-beta_prop"/>
</dbReference>
<dbReference type="GO" id="GO:0017057">
    <property type="term" value="F:6-phosphogluconolactonase activity"/>
    <property type="evidence" value="ECO:0007669"/>
    <property type="project" value="TreeGrafter"/>
</dbReference>
<dbReference type="AlphaFoldDB" id="A0A286UDS2"/>
<reference evidence="2 3" key="1">
    <citation type="journal article" date="2017" name="Mol. Ecol.">
        <title>Comparative and population genomic landscape of Phellinus noxius: A hypervariable fungus causing root rot in trees.</title>
        <authorList>
            <person name="Chung C.L."/>
            <person name="Lee T.J."/>
            <person name="Akiba M."/>
            <person name="Lee H.H."/>
            <person name="Kuo T.H."/>
            <person name="Liu D."/>
            <person name="Ke H.M."/>
            <person name="Yokoi T."/>
            <person name="Roa M.B."/>
            <person name="Lu M.J."/>
            <person name="Chang Y.Y."/>
            <person name="Ann P.J."/>
            <person name="Tsai J.N."/>
            <person name="Chen C.Y."/>
            <person name="Tzean S.S."/>
            <person name="Ota Y."/>
            <person name="Hattori T."/>
            <person name="Sahashi N."/>
            <person name="Liou R.F."/>
            <person name="Kikuchi T."/>
            <person name="Tsai I.J."/>
        </authorList>
    </citation>
    <scope>NUCLEOTIDE SEQUENCE [LARGE SCALE GENOMIC DNA]</scope>
    <source>
        <strain evidence="2 3">FFPRI411160</strain>
    </source>
</reference>
<dbReference type="Proteomes" id="UP000217199">
    <property type="component" value="Unassembled WGS sequence"/>
</dbReference>
<accession>A0A286UDS2</accession>
<dbReference type="EMBL" id="NBII01000006">
    <property type="protein sequence ID" value="PAV17717.1"/>
    <property type="molecule type" value="Genomic_DNA"/>
</dbReference>
<comment type="similarity">
    <text evidence="1">Belongs to the cycloisomerase 2 family.</text>
</comment>
<dbReference type="PANTHER" id="PTHR30344">
    <property type="entry name" value="6-PHOSPHOGLUCONOLACTONASE-RELATED"/>
    <property type="match status" value="1"/>
</dbReference>
<evidence type="ECO:0000313" key="2">
    <source>
        <dbReference type="EMBL" id="PAV17717.1"/>
    </source>
</evidence>
<proteinExistence type="inferred from homology"/>
<dbReference type="Pfam" id="PF10282">
    <property type="entry name" value="Lactonase"/>
    <property type="match status" value="1"/>
</dbReference>
<dbReference type="GO" id="GO:0016853">
    <property type="term" value="F:isomerase activity"/>
    <property type="evidence" value="ECO:0007669"/>
    <property type="project" value="UniProtKB-KW"/>
</dbReference>
<dbReference type="OrthoDB" id="9972196at2759"/>
<dbReference type="STRING" id="2282107.A0A286UDS2"/>
<keyword evidence="3" id="KW-1185">Reference proteome</keyword>
<dbReference type="SUPFAM" id="SSF75011">
    <property type="entry name" value="3-carboxy-cis,cis-mucoante lactonizing enzyme"/>
    <property type="match status" value="1"/>
</dbReference>
<name>A0A286UDS2_9AGAM</name>
<gene>
    <name evidence="2" type="ORF">PNOK_0620300</name>
</gene>
<evidence type="ECO:0000256" key="1">
    <source>
        <dbReference type="ARBA" id="ARBA00005564"/>
    </source>
</evidence>
<protein>
    <submittedName>
        <fullName evidence="2">Isomerase</fullName>
    </submittedName>
</protein>
<dbReference type="Gene3D" id="2.130.10.10">
    <property type="entry name" value="YVTN repeat-like/Quinoprotein amine dehydrogenase"/>
    <property type="match status" value="1"/>
</dbReference>
<evidence type="ECO:0000313" key="3">
    <source>
        <dbReference type="Proteomes" id="UP000217199"/>
    </source>
</evidence>
<dbReference type="InParanoid" id="A0A286UDS2"/>
<dbReference type="InterPro" id="IPR015943">
    <property type="entry name" value="WD40/YVTN_repeat-like_dom_sf"/>
</dbReference>
<keyword evidence="2" id="KW-0413">Isomerase</keyword>
<sequence>MVNFTLLAGGYSQFIATYIFNSDDNTLSFVGNSTTGGNPSWITLHPTNKSILYATNENTDGGLQSFHILEDGLLSEPVGTYQTGGDAPAFAVALSTGQVAVMNYNTGNGKFVPTEEDPLDFVSNATLITFPANVSHPHMAVQHGDEALVPDLGADKIWRLIQSSESTPADWVIQGQIEQPEGSGPRHIALADGYLYTLHELSSTLTSQILPKAPNGTSSLISNSSIVPPGLPAGAAMAAGEILIPSINHAFSGSYVYVSNRNTGVQDPRGDAIAIYSREKNGSVSFVDYVFTGIDQIRGMEFFGDDDRYLIASGVAGEAGVLVFERTGNGGNLTLLTTNKDVPTRTSFVWVN</sequence>
<dbReference type="PANTHER" id="PTHR30344:SF7">
    <property type="entry name" value="DUF2415 DOMAIN-CONTAINING PROTEIN"/>
    <property type="match status" value="1"/>
</dbReference>
<comment type="caution">
    <text evidence="2">The sequence shown here is derived from an EMBL/GenBank/DDBJ whole genome shotgun (WGS) entry which is preliminary data.</text>
</comment>